<name>A0A0F4QIZ3_9GAMM</name>
<evidence type="ECO:0000313" key="5">
    <source>
        <dbReference type="Proteomes" id="UP000033452"/>
    </source>
</evidence>
<sequence>MKTINSYLAMLLCTVVSGHVMAKELVKPITIPMSDGTLLSGTVFLPNIDNAIPIKASPVVVQITPYGREEAKKRGQFFRNNGYVFVSVDSRGRGTSQGHFTPFVDDGKDGYDIVEWLAKQPFSNGQVATLGGSYRGFTQWAIQKFSPPSLKSMIAIAPVYPGKDFPLRNNIFANYTMSWLNMVSKAGKGAAYGGEQWNTLYLKQKNEGLAFADLEKLVGNQSTIYKTWLQHPSYDDYWREFVPAAADYKAIKFPILSVTGHYDGDQYGTLSYYKHHQKWGDSAVFDQHYLLIGPWDHSGTRYPKATLGDLALGEPSILDMNQVYLDWFNWTLKGKPKPIYLQGKISHYMQKSGNWYTSEQLDLGNWHTLYFAHNALSDNPNVFVKEAHRRSRYVYDPMIKELAPLEFDLSAEIPLSPNNGDQLTFDSAALKADLVLSGQIQAELWLSIDVPDTDFHARVFEVCPQRKPLLLAFAIKRARYSSGLQNQSVAISEQPFRLAMNDFNYVSRVLSKGCKIRFVVSSSSWYHQKHYNGPGAVAYQTVKDARAAKVTLWHDNTHASQLRLPVLKTLPAFNTQAFPLADAAK</sequence>
<dbReference type="PATRIC" id="fig|43658.5.peg.3404"/>
<dbReference type="RefSeq" id="WP_046006009.1">
    <property type="nucleotide sequence ID" value="NZ_JXYA01000039.1"/>
</dbReference>
<keyword evidence="1" id="KW-0378">Hydrolase</keyword>
<dbReference type="NCBIfam" id="TIGR00976">
    <property type="entry name" value="CocE_NonD"/>
    <property type="match status" value="1"/>
</dbReference>
<dbReference type="GO" id="GO:0008239">
    <property type="term" value="F:dipeptidyl-peptidase activity"/>
    <property type="evidence" value="ECO:0007669"/>
    <property type="project" value="InterPro"/>
</dbReference>
<feature type="chain" id="PRO_5002475598" description="Xaa-Pro dipeptidyl-peptidase C-terminal domain-containing protein" evidence="2">
    <location>
        <begin position="23"/>
        <end position="585"/>
    </location>
</feature>
<feature type="signal peptide" evidence="2">
    <location>
        <begin position="1"/>
        <end position="22"/>
    </location>
</feature>
<dbReference type="SMART" id="SM00939">
    <property type="entry name" value="PepX_C"/>
    <property type="match status" value="1"/>
</dbReference>
<dbReference type="SUPFAM" id="SSF49785">
    <property type="entry name" value="Galactose-binding domain-like"/>
    <property type="match status" value="1"/>
</dbReference>
<dbReference type="Gene3D" id="1.10.3020.10">
    <property type="entry name" value="alpha-amino acid ester hydrolase ( Helical cap domain)"/>
    <property type="match status" value="1"/>
</dbReference>
<dbReference type="InterPro" id="IPR000383">
    <property type="entry name" value="Xaa-Pro-like_dom"/>
</dbReference>
<dbReference type="OrthoDB" id="9806163at2"/>
<reference evidence="4 5" key="1">
    <citation type="journal article" date="2015" name="BMC Genomics">
        <title>Genome mining reveals unlocked bioactive potential of marine Gram-negative bacteria.</title>
        <authorList>
            <person name="Machado H."/>
            <person name="Sonnenschein E.C."/>
            <person name="Melchiorsen J."/>
            <person name="Gram L."/>
        </authorList>
    </citation>
    <scope>NUCLEOTIDE SEQUENCE [LARGE SCALE GENOMIC DNA]</scope>
    <source>
        <strain evidence="4 5">S2471</strain>
    </source>
</reference>
<evidence type="ECO:0000256" key="2">
    <source>
        <dbReference type="SAM" id="SignalP"/>
    </source>
</evidence>
<dbReference type="AlphaFoldDB" id="A0A0F4QIZ3"/>
<keyword evidence="2" id="KW-0732">Signal</keyword>
<dbReference type="Proteomes" id="UP000033452">
    <property type="component" value="Unassembled WGS sequence"/>
</dbReference>
<accession>A0A0F4QIZ3</accession>
<gene>
    <name evidence="4" type="ORF">TW77_16120</name>
</gene>
<organism evidence="4 5">
    <name type="scientific">Pseudoalteromonas rubra</name>
    <dbReference type="NCBI Taxonomy" id="43658"/>
    <lineage>
        <taxon>Bacteria</taxon>
        <taxon>Pseudomonadati</taxon>
        <taxon>Pseudomonadota</taxon>
        <taxon>Gammaproteobacteria</taxon>
        <taxon>Alteromonadales</taxon>
        <taxon>Pseudoalteromonadaceae</taxon>
        <taxon>Pseudoalteromonas</taxon>
    </lineage>
</organism>
<dbReference type="InterPro" id="IPR029058">
    <property type="entry name" value="AB_hydrolase_fold"/>
</dbReference>
<feature type="domain" description="Xaa-Pro dipeptidyl-peptidase C-terminal" evidence="3">
    <location>
        <begin position="325"/>
        <end position="563"/>
    </location>
</feature>
<keyword evidence="5" id="KW-1185">Reference proteome</keyword>
<dbReference type="SUPFAM" id="SSF53474">
    <property type="entry name" value="alpha/beta-Hydrolases"/>
    <property type="match status" value="1"/>
</dbReference>
<dbReference type="EMBL" id="JXYA01000039">
    <property type="protein sequence ID" value="KJZ07289.1"/>
    <property type="molecule type" value="Genomic_DNA"/>
</dbReference>
<dbReference type="Gene3D" id="3.40.50.1820">
    <property type="entry name" value="alpha/beta hydrolase"/>
    <property type="match status" value="1"/>
</dbReference>
<dbReference type="InterPro" id="IPR013736">
    <property type="entry name" value="Xaa-Pro_dipept_C"/>
</dbReference>
<dbReference type="InterPro" id="IPR008979">
    <property type="entry name" value="Galactose-bd-like_sf"/>
</dbReference>
<dbReference type="Pfam" id="PF08530">
    <property type="entry name" value="PepX_C"/>
    <property type="match status" value="1"/>
</dbReference>
<evidence type="ECO:0000256" key="1">
    <source>
        <dbReference type="ARBA" id="ARBA00022801"/>
    </source>
</evidence>
<evidence type="ECO:0000259" key="3">
    <source>
        <dbReference type="SMART" id="SM00939"/>
    </source>
</evidence>
<dbReference type="InterPro" id="IPR005674">
    <property type="entry name" value="CocE/Ser_esterase"/>
</dbReference>
<dbReference type="Gene3D" id="2.60.120.260">
    <property type="entry name" value="Galactose-binding domain-like"/>
    <property type="match status" value="1"/>
</dbReference>
<proteinExistence type="predicted"/>
<dbReference type="Pfam" id="PF02129">
    <property type="entry name" value="Peptidase_S15"/>
    <property type="match status" value="1"/>
</dbReference>
<evidence type="ECO:0000313" key="4">
    <source>
        <dbReference type="EMBL" id="KJZ07289.1"/>
    </source>
</evidence>
<protein>
    <recommendedName>
        <fullName evidence="3">Xaa-Pro dipeptidyl-peptidase C-terminal domain-containing protein</fullName>
    </recommendedName>
</protein>
<comment type="caution">
    <text evidence="4">The sequence shown here is derived from an EMBL/GenBank/DDBJ whole genome shotgun (WGS) entry which is preliminary data.</text>
</comment>